<dbReference type="RefSeq" id="WP_095415501.1">
    <property type="nucleotide sequence ID" value="NZ_CP018477.1"/>
</dbReference>
<gene>
    <name evidence="2" type="ORF">THTE_2841</name>
</gene>
<feature type="compositionally biased region" description="Basic residues" evidence="1">
    <location>
        <begin position="264"/>
        <end position="276"/>
    </location>
</feature>
<dbReference type="EC" id="3.4.16.4" evidence="2"/>
<feature type="compositionally biased region" description="Polar residues" evidence="1">
    <location>
        <begin position="59"/>
        <end position="77"/>
    </location>
</feature>
<protein>
    <submittedName>
        <fullName evidence="2">D-alanyl-D-alanine carboxypeptidase</fullName>
        <ecNumber evidence="2">3.4.16.4</ecNumber>
    </submittedName>
</protein>
<organism evidence="2 3">
    <name type="scientific">Thermogutta terrifontis</name>
    <dbReference type="NCBI Taxonomy" id="1331910"/>
    <lineage>
        <taxon>Bacteria</taxon>
        <taxon>Pseudomonadati</taxon>
        <taxon>Planctomycetota</taxon>
        <taxon>Planctomycetia</taxon>
        <taxon>Pirellulales</taxon>
        <taxon>Thermoguttaceae</taxon>
        <taxon>Thermogutta</taxon>
    </lineage>
</organism>
<keyword evidence="2" id="KW-0645">Protease</keyword>
<feature type="region of interest" description="Disordered" evidence="1">
    <location>
        <begin position="1"/>
        <end position="147"/>
    </location>
</feature>
<feature type="compositionally biased region" description="Low complexity" evidence="1">
    <location>
        <begin position="246"/>
        <end position="259"/>
    </location>
</feature>
<dbReference type="Proteomes" id="UP000215086">
    <property type="component" value="Chromosome"/>
</dbReference>
<keyword evidence="2" id="KW-0121">Carboxypeptidase</keyword>
<sequence length="394" mass="42130">MAEASESSSKQRTENDPWAKLAEFLGLRPGDSGAESSQPSSGSATPVEGSATDQRDTPSESQQPGEQPSVAVTQASGKSPGPITLEAIPDRIPLRRWTPRSRSGGDWDDIAAQLGLRPKETAAPAEGVTSDQMTARPTGEKGTSETVAPSTGALEWFAPVEQTIAPEPFEEASVVAVTLPPEEEVREVVQAEVTPQGDWLEEQVVAPVEGENPPAPLVPVVEEILTPSSAGRAVAADTATLQPVVADVSSGESASEAEALTGEKKKRRRKRRKKRSGVAPVSPEPFEEELPEIVELAVSGAEANGETGESPEEAEPSQAVREEPEVAPQRKRRSVTSAESKPEEEEAHETDEEEIPRPSHKAVPGWAEVVGYVIQKNLEARSRRSGYGSRDRRR</sequence>
<accession>A0A286RHL2</accession>
<dbReference type="GO" id="GO:0009002">
    <property type="term" value="F:serine-type D-Ala-D-Ala carboxypeptidase activity"/>
    <property type="evidence" value="ECO:0007669"/>
    <property type="project" value="UniProtKB-EC"/>
</dbReference>
<proteinExistence type="predicted"/>
<evidence type="ECO:0000313" key="3">
    <source>
        <dbReference type="Proteomes" id="UP000215086"/>
    </source>
</evidence>
<dbReference type="EMBL" id="CP018477">
    <property type="protein sequence ID" value="ASV75443.1"/>
    <property type="molecule type" value="Genomic_DNA"/>
</dbReference>
<dbReference type="AlphaFoldDB" id="A0A286RHL2"/>
<reference evidence="2 3" key="1">
    <citation type="journal article" name="Front. Microbiol.">
        <title>Sugar Metabolism of the First Thermophilic Planctomycete Thermogutta terrifontis: Comparative Genomic and Transcriptomic Approaches.</title>
        <authorList>
            <person name="Elcheninov A.G."/>
            <person name="Menzel P."/>
            <person name="Gudbergsdottir S.R."/>
            <person name="Slesarev A.I."/>
            <person name="Kadnikov V.V."/>
            <person name="Krogh A."/>
            <person name="Bonch-Osmolovskaya E.A."/>
            <person name="Peng X."/>
            <person name="Kublanov I.V."/>
        </authorList>
    </citation>
    <scope>NUCLEOTIDE SEQUENCE [LARGE SCALE GENOMIC DNA]</scope>
    <source>
        <strain evidence="2 3">R1</strain>
    </source>
</reference>
<feature type="region of interest" description="Disordered" evidence="1">
    <location>
        <begin position="246"/>
        <end position="365"/>
    </location>
</feature>
<feature type="compositionally biased region" description="Acidic residues" evidence="1">
    <location>
        <begin position="342"/>
        <end position="354"/>
    </location>
</feature>
<evidence type="ECO:0000256" key="1">
    <source>
        <dbReference type="SAM" id="MobiDB-lite"/>
    </source>
</evidence>
<keyword evidence="3" id="KW-1185">Reference proteome</keyword>
<keyword evidence="2" id="KW-0378">Hydrolase</keyword>
<feature type="compositionally biased region" description="Low complexity" evidence="1">
    <location>
        <begin position="30"/>
        <end position="43"/>
    </location>
</feature>
<name>A0A286RHL2_9BACT</name>
<dbReference type="KEGG" id="ttf:THTE_2841"/>
<evidence type="ECO:0000313" key="2">
    <source>
        <dbReference type="EMBL" id="ASV75443.1"/>
    </source>
</evidence>